<proteinExistence type="predicted"/>
<accession>A0AC34Q4N1</accession>
<evidence type="ECO:0000313" key="2">
    <source>
        <dbReference type="WBParaSite" id="JU765_v2.g12961.t1"/>
    </source>
</evidence>
<protein>
    <submittedName>
        <fullName evidence="2">Uncharacterized protein</fullName>
    </submittedName>
</protein>
<sequence length="323" mass="33442">MAGNPEGGEVEEAPVLHRCESVETIPAREVEVEVGICQVETANSRKIAERTSLTIVSDTPPRSVINKESSLEIFSPSETIILTPNVTPAAPASATIPSKLLTSTETTKIVEVEGSVTSKNNPVTSLPLVTEPEKSVDCPLPANPSTSARQSSRIMNGFSVSVLAEPVASKRTFENPKNDIPTKKRRKSVDDVVEKIKANGTFSSVANANKSGANANESGANANNPGADANTSGADAYESGAEANESGADANESGANANESGANANKSDAEANESGADANATESIPISIQTTATTTTAVCAKTKNADTKYASQWFSNASTVSRN</sequence>
<reference evidence="2" key="1">
    <citation type="submission" date="2022-11" db="UniProtKB">
        <authorList>
            <consortium name="WormBaseParasite"/>
        </authorList>
    </citation>
    <scope>IDENTIFICATION</scope>
</reference>
<organism evidence="1 2">
    <name type="scientific">Panagrolaimus sp. JU765</name>
    <dbReference type="NCBI Taxonomy" id="591449"/>
    <lineage>
        <taxon>Eukaryota</taxon>
        <taxon>Metazoa</taxon>
        <taxon>Ecdysozoa</taxon>
        <taxon>Nematoda</taxon>
        <taxon>Chromadorea</taxon>
        <taxon>Rhabditida</taxon>
        <taxon>Tylenchina</taxon>
        <taxon>Panagrolaimomorpha</taxon>
        <taxon>Panagrolaimoidea</taxon>
        <taxon>Panagrolaimidae</taxon>
        <taxon>Panagrolaimus</taxon>
    </lineage>
</organism>
<dbReference type="Proteomes" id="UP000887576">
    <property type="component" value="Unplaced"/>
</dbReference>
<dbReference type="WBParaSite" id="JU765_v2.g12961.t1">
    <property type="protein sequence ID" value="JU765_v2.g12961.t1"/>
    <property type="gene ID" value="JU765_v2.g12961"/>
</dbReference>
<evidence type="ECO:0000313" key="1">
    <source>
        <dbReference type="Proteomes" id="UP000887576"/>
    </source>
</evidence>
<name>A0AC34Q4N1_9BILA</name>